<dbReference type="Proteomes" id="UP000512286">
    <property type="component" value="Chromosome"/>
</dbReference>
<protein>
    <submittedName>
        <fullName evidence="2">STAS-like domain-containing protein</fullName>
    </submittedName>
</protein>
<organism evidence="2 3">
    <name type="scientific">Clostridium intestinale</name>
    <dbReference type="NCBI Taxonomy" id="36845"/>
    <lineage>
        <taxon>Bacteria</taxon>
        <taxon>Bacillati</taxon>
        <taxon>Bacillota</taxon>
        <taxon>Clostridia</taxon>
        <taxon>Eubacteriales</taxon>
        <taxon>Clostridiaceae</taxon>
        <taxon>Clostridium</taxon>
    </lineage>
</organism>
<name>A0A7D7A353_9CLOT</name>
<dbReference type="KEGG" id="cint:HZF06_22310"/>
<reference evidence="2 3" key="1">
    <citation type="submission" date="2020-07" db="EMBL/GenBank/DDBJ databases">
        <title>Electron transfer.</title>
        <authorList>
            <person name="Huang L."/>
            <person name="Liu X."/>
            <person name="Zhou S."/>
        </authorList>
    </citation>
    <scope>NUCLEOTIDE SEQUENCE [LARGE SCALE GENOMIC DNA]</scope>
    <source>
        <strain evidence="2 3">Lx1</strain>
    </source>
</reference>
<accession>A0A7D7A353</accession>
<dbReference type="Pfam" id="PF14213">
    <property type="entry name" value="DUF4325"/>
    <property type="match status" value="1"/>
</dbReference>
<dbReference type="RefSeq" id="WP_021804312.1">
    <property type="nucleotide sequence ID" value="NZ_CAURPL010000009.1"/>
</dbReference>
<dbReference type="InterPro" id="IPR025474">
    <property type="entry name" value="DUF4325"/>
</dbReference>
<sequence>MEIRVMDYLGENFAIEDAILLRSVISDNIGSDIVLDFDGVDRIPSTFLCCLFNDLIYAQGRDFIINHINVKNLSNYADYSRVVKGTTFN</sequence>
<dbReference type="AlphaFoldDB" id="A0A7D7A353"/>
<evidence type="ECO:0000313" key="3">
    <source>
        <dbReference type="Proteomes" id="UP000512286"/>
    </source>
</evidence>
<gene>
    <name evidence="2" type="ORF">HZF06_22310</name>
</gene>
<dbReference type="EMBL" id="CP059378">
    <property type="protein sequence ID" value="QLY79718.1"/>
    <property type="molecule type" value="Genomic_DNA"/>
</dbReference>
<evidence type="ECO:0000259" key="1">
    <source>
        <dbReference type="Pfam" id="PF14213"/>
    </source>
</evidence>
<proteinExistence type="predicted"/>
<feature type="domain" description="DUF4325" evidence="1">
    <location>
        <begin position="18"/>
        <end position="76"/>
    </location>
</feature>
<evidence type="ECO:0000313" key="2">
    <source>
        <dbReference type="EMBL" id="QLY79718.1"/>
    </source>
</evidence>